<keyword evidence="2" id="KW-1185">Reference proteome</keyword>
<dbReference type="EMBL" id="CP003614">
    <property type="protein sequence ID" value="AFZ07081.1"/>
    <property type="molecule type" value="Genomic_DNA"/>
</dbReference>
<name>K9VGM1_9CYAN</name>
<sequence>MAATIGGTIKVNVSKGDFAGVYTGDFAYDDTHLTKVGTEHMTINGGNGDLAGLLSFNFKFLNFADGLTPVTYTASDVDGFPDAPVLAFENGIPTQFGLQIFSASGKDGLMFGDPKAFNFALRNGTIGGDGVVTLETTNEPSPEPTPVPENSSPFSSLLAFLGLGGVHLWRKSRKG</sequence>
<gene>
    <name evidence="1" type="ORF">Osc7112_2667</name>
</gene>
<dbReference type="OrthoDB" id="467621at2"/>
<evidence type="ECO:0000313" key="2">
    <source>
        <dbReference type="Proteomes" id="UP000010478"/>
    </source>
</evidence>
<dbReference type="Proteomes" id="UP000010478">
    <property type="component" value="Chromosome"/>
</dbReference>
<dbReference type="AlphaFoldDB" id="K9VGM1"/>
<evidence type="ECO:0000313" key="1">
    <source>
        <dbReference type="EMBL" id="AFZ07081.1"/>
    </source>
</evidence>
<dbReference type="KEGG" id="oni:Osc7112_2667"/>
<organism evidence="1 2">
    <name type="scientific">Phormidium nigroviride PCC 7112</name>
    <dbReference type="NCBI Taxonomy" id="179408"/>
    <lineage>
        <taxon>Bacteria</taxon>
        <taxon>Bacillati</taxon>
        <taxon>Cyanobacteriota</taxon>
        <taxon>Cyanophyceae</taxon>
        <taxon>Oscillatoriophycideae</taxon>
        <taxon>Oscillatoriales</taxon>
        <taxon>Oscillatoriaceae</taxon>
        <taxon>Phormidium</taxon>
    </lineage>
</organism>
<dbReference type="RefSeq" id="WP_015176370.1">
    <property type="nucleotide sequence ID" value="NC_019729.1"/>
</dbReference>
<dbReference type="STRING" id="179408.Osc7112_2667"/>
<dbReference type="HOGENOM" id="CLU_1531049_0_0_3"/>
<accession>K9VGM1</accession>
<protein>
    <submittedName>
        <fullName evidence="1">Uncharacterized protein</fullName>
    </submittedName>
</protein>
<reference evidence="1 2" key="1">
    <citation type="submission" date="2012-05" db="EMBL/GenBank/DDBJ databases">
        <title>Finished chromosome of genome of Oscillatoria sp. PCC 7112.</title>
        <authorList>
            <consortium name="US DOE Joint Genome Institute"/>
            <person name="Gugger M."/>
            <person name="Coursin T."/>
            <person name="Rippka R."/>
            <person name="Tandeau De Marsac N."/>
            <person name="Huntemann M."/>
            <person name="Wei C.-L."/>
            <person name="Han J."/>
            <person name="Detter J.C."/>
            <person name="Han C."/>
            <person name="Tapia R."/>
            <person name="Davenport K."/>
            <person name="Daligault H."/>
            <person name="Erkkila T."/>
            <person name="Gu W."/>
            <person name="Munk A.C.C."/>
            <person name="Teshima H."/>
            <person name="Xu Y."/>
            <person name="Chain P."/>
            <person name="Chen A."/>
            <person name="Krypides N."/>
            <person name="Mavromatis K."/>
            <person name="Markowitz V."/>
            <person name="Szeto E."/>
            <person name="Ivanova N."/>
            <person name="Mikhailova N."/>
            <person name="Ovchinnikova G."/>
            <person name="Pagani I."/>
            <person name="Pati A."/>
            <person name="Goodwin L."/>
            <person name="Peters L."/>
            <person name="Pitluck S."/>
            <person name="Woyke T."/>
            <person name="Kerfeld C."/>
        </authorList>
    </citation>
    <scope>NUCLEOTIDE SEQUENCE [LARGE SCALE GENOMIC DNA]</scope>
    <source>
        <strain evidence="1 2">PCC 7112</strain>
    </source>
</reference>
<proteinExistence type="predicted"/>